<dbReference type="InterPro" id="IPR012295">
    <property type="entry name" value="TBP_dom_sf"/>
</dbReference>
<proteinExistence type="predicted"/>
<keyword evidence="3" id="KW-1185">Reference proteome</keyword>
<reference evidence="2" key="2">
    <citation type="submission" date="2021-09" db="EMBL/GenBank/DDBJ databases">
        <authorList>
            <person name="Jia N."/>
            <person name="Wang J."/>
            <person name="Shi W."/>
            <person name="Du L."/>
            <person name="Sun Y."/>
            <person name="Zhan W."/>
            <person name="Jiang J."/>
            <person name="Wang Q."/>
            <person name="Zhang B."/>
            <person name="Ji P."/>
            <person name="Sakyi L.B."/>
            <person name="Cui X."/>
            <person name="Yuan T."/>
            <person name="Jiang B."/>
            <person name="Yang W."/>
            <person name="Lam T.T.-Y."/>
            <person name="Chang Q."/>
            <person name="Ding S."/>
            <person name="Wang X."/>
            <person name="Zhu J."/>
            <person name="Ruan X."/>
            <person name="Zhao L."/>
            <person name="Wei J."/>
            <person name="Que T."/>
            <person name="Du C."/>
            <person name="Cheng J."/>
            <person name="Dai P."/>
            <person name="Han X."/>
            <person name="Huang E."/>
            <person name="Gao Y."/>
            <person name="Liu J."/>
            <person name="Shao H."/>
            <person name="Ye R."/>
            <person name="Li L."/>
            <person name="Wei W."/>
            <person name="Wang X."/>
            <person name="Wang C."/>
            <person name="Huo Q."/>
            <person name="Li W."/>
            <person name="Guo W."/>
            <person name="Chen H."/>
            <person name="Chen S."/>
            <person name="Zhou L."/>
            <person name="Zhou L."/>
            <person name="Ni X."/>
            <person name="Tian J."/>
            <person name="Zhou Y."/>
            <person name="Sheng Y."/>
            <person name="Liu T."/>
            <person name="Pan Y."/>
            <person name="Xia L."/>
            <person name="Li J."/>
            <person name="Zhao F."/>
            <person name="Cao W."/>
        </authorList>
    </citation>
    <scope>NUCLEOTIDE SEQUENCE</scope>
    <source>
        <strain evidence="2">Rmic-2018</strain>
        <tissue evidence="2">Larvae</tissue>
    </source>
</reference>
<dbReference type="GO" id="GO:0009306">
    <property type="term" value="P:protein secretion"/>
    <property type="evidence" value="ECO:0007669"/>
    <property type="project" value="TreeGrafter"/>
</dbReference>
<dbReference type="GO" id="GO:0005783">
    <property type="term" value="C:endoplasmic reticulum"/>
    <property type="evidence" value="ECO:0007669"/>
    <property type="project" value="TreeGrafter"/>
</dbReference>
<dbReference type="Gene3D" id="3.30.310.10">
    <property type="entry name" value="TATA-Binding Protein"/>
    <property type="match status" value="1"/>
</dbReference>
<organism evidence="2 3">
    <name type="scientific">Rhipicephalus microplus</name>
    <name type="common">Cattle tick</name>
    <name type="synonym">Boophilus microplus</name>
    <dbReference type="NCBI Taxonomy" id="6941"/>
    <lineage>
        <taxon>Eukaryota</taxon>
        <taxon>Metazoa</taxon>
        <taxon>Ecdysozoa</taxon>
        <taxon>Arthropoda</taxon>
        <taxon>Chelicerata</taxon>
        <taxon>Arachnida</taxon>
        <taxon>Acari</taxon>
        <taxon>Parasitiformes</taxon>
        <taxon>Ixodida</taxon>
        <taxon>Ixodoidea</taxon>
        <taxon>Ixodidae</taxon>
        <taxon>Rhipicephalinae</taxon>
        <taxon>Rhipicephalus</taxon>
        <taxon>Boophilus</taxon>
    </lineage>
</organism>
<dbReference type="InterPro" id="IPR032154">
    <property type="entry name" value="Coatomer_g_Cpla"/>
</dbReference>
<dbReference type="GO" id="GO:0000139">
    <property type="term" value="C:Golgi membrane"/>
    <property type="evidence" value="ECO:0007669"/>
    <property type="project" value="TreeGrafter"/>
</dbReference>
<reference evidence="2" key="1">
    <citation type="journal article" date="2020" name="Cell">
        <title>Large-Scale Comparative Analyses of Tick Genomes Elucidate Their Genetic Diversity and Vector Capacities.</title>
        <authorList>
            <consortium name="Tick Genome and Microbiome Consortium (TIGMIC)"/>
            <person name="Jia N."/>
            <person name="Wang J."/>
            <person name="Shi W."/>
            <person name="Du L."/>
            <person name="Sun Y."/>
            <person name="Zhan W."/>
            <person name="Jiang J.F."/>
            <person name="Wang Q."/>
            <person name="Zhang B."/>
            <person name="Ji P."/>
            <person name="Bell-Sakyi L."/>
            <person name="Cui X.M."/>
            <person name="Yuan T.T."/>
            <person name="Jiang B.G."/>
            <person name="Yang W.F."/>
            <person name="Lam T.T."/>
            <person name="Chang Q.C."/>
            <person name="Ding S.J."/>
            <person name="Wang X.J."/>
            <person name="Zhu J.G."/>
            <person name="Ruan X.D."/>
            <person name="Zhao L."/>
            <person name="Wei J.T."/>
            <person name="Ye R.Z."/>
            <person name="Que T.C."/>
            <person name="Du C.H."/>
            <person name="Zhou Y.H."/>
            <person name="Cheng J.X."/>
            <person name="Dai P.F."/>
            <person name="Guo W.B."/>
            <person name="Han X.H."/>
            <person name="Huang E.J."/>
            <person name="Li L.F."/>
            <person name="Wei W."/>
            <person name="Gao Y.C."/>
            <person name="Liu J.Z."/>
            <person name="Shao H.Z."/>
            <person name="Wang X."/>
            <person name="Wang C.C."/>
            <person name="Yang T.C."/>
            <person name="Huo Q.B."/>
            <person name="Li W."/>
            <person name="Chen H.Y."/>
            <person name="Chen S.E."/>
            <person name="Zhou L.G."/>
            <person name="Ni X.B."/>
            <person name="Tian J.H."/>
            <person name="Sheng Y."/>
            <person name="Liu T."/>
            <person name="Pan Y.S."/>
            <person name="Xia L.Y."/>
            <person name="Li J."/>
            <person name="Zhao F."/>
            <person name="Cao W.C."/>
        </authorList>
    </citation>
    <scope>NUCLEOTIDE SEQUENCE</scope>
    <source>
        <strain evidence="2">Rmic-2018</strain>
    </source>
</reference>
<protein>
    <recommendedName>
        <fullName evidence="1">Coatomer subunit gamma C-terminal domain-containing protein</fullName>
    </recommendedName>
</protein>
<comment type="caution">
    <text evidence="2">The sequence shown here is derived from an EMBL/GenBank/DDBJ whole genome shotgun (WGS) entry which is preliminary data.</text>
</comment>
<dbReference type="VEuPathDB" id="VectorBase:LOC119163454"/>
<dbReference type="GO" id="GO:0030126">
    <property type="term" value="C:COPI vesicle coat"/>
    <property type="evidence" value="ECO:0007669"/>
    <property type="project" value="TreeGrafter"/>
</dbReference>
<dbReference type="GO" id="GO:0006886">
    <property type="term" value="P:intracellular protein transport"/>
    <property type="evidence" value="ECO:0007669"/>
    <property type="project" value="InterPro"/>
</dbReference>
<dbReference type="EMBL" id="JABSTU010000002">
    <property type="protein sequence ID" value="KAH8037311.1"/>
    <property type="molecule type" value="Genomic_DNA"/>
</dbReference>
<dbReference type="GO" id="GO:0072384">
    <property type="term" value="P:organelle transport along microtubule"/>
    <property type="evidence" value="ECO:0007669"/>
    <property type="project" value="TreeGrafter"/>
</dbReference>
<dbReference type="AlphaFoldDB" id="A0A9J6ESV7"/>
<dbReference type="Pfam" id="PF16381">
    <property type="entry name" value="Coatomer_g_Cpla"/>
    <property type="match status" value="1"/>
</dbReference>
<evidence type="ECO:0000259" key="1">
    <source>
        <dbReference type="Pfam" id="PF16381"/>
    </source>
</evidence>
<feature type="domain" description="Coatomer subunit gamma C-terminal" evidence="1">
    <location>
        <begin position="22"/>
        <end position="108"/>
    </location>
</feature>
<accession>A0A9J6ESV7</accession>
<dbReference type="InterPro" id="IPR017106">
    <property type="entry name" value="Coatomer_gsu"/>
</dbReference>
<evidence type="ECO:0000313" key="3">
    <source>
        <dbReference type="Proteomes" id="UP000821866"/>
    </source>
</evidence>
<dbReference type="GO" id="GO:0005793">
    <property type="term" value="C:endoplasmic reticulum-Golgi intermediate compartment"/>
    <property type="evidence" value="ECO:0007669"/>
    <property type="project" value="TreeGrafter"/>
</dbReference>
<sequence>MDDEVCDRPVYFRHVSRQRQKALGTRYILNDAVQQIVQFPGTQVCKRLDKVPVGKRARTLLLPGVDRGGHNVLVRGQLVTTGIAQGVTVNLAVQSKDTDICQVIISVVR</sequence>
<gene>
    <name evidence="2" type="ORF">HPB51_009866</name>
</gene>
<dbReference type="PANTHER" id="PTHR10261">
    <property type="entry name" value="COATOMER SUBUNIT GAMMA"/>
    <property type="match status" value="1"/>
</dbReference>
<dbReference type="PANTHER" id="PTHR10261:SF0">
    <property type="entry name" value="COATOMER SUBUNIT GAMMA-2"/>
    <property type="match status" value="1"/>
</dbReference>
<dbReference type="GO" id="GO:0006891">
    <property type="term" value="P:intra-Golgi vesicle-mediated transport"/>
    <property type="evidence" value="ECO:0007669"/>
    <property type="project" value="TreeGrafter"/>
</dbReference>
<dbReference type="SUPFAM" id="SSF55711">
    <property type="entry name" value="Subdomain of clathrin and coatomer appendage domain"/>
    <property type="match status" value="1"/>
</dbReference>
<dbReference type="InterPro" id="IPR009028">
    <property type="entry name" value="Coatomer/calthrin_app_sub_C"/>
</dbReference>
<evidence type="ECO:0000313" key="2">
    <source>
        <dbReference type="EMBL" id="KAH8037311.1"/>
    </source>
</evidence>
<dbReference type="GO" id="GO:0006888">
    <property type="term" value="P:endoplasmic reticulum to Golgi vesicle-mediated transport"/>
    <property type="evidence" value="ECO:0007669"/>
    <property type="project" value="TreeGrafter"/>
</dbReference>
<dbReference type="Proteomes" id="UP000821866">
    <property type="component" value="Chromosome 10"/>
</dbReference>
<name>A0A9J6ESV7_RHIMP</name>